<dbReference type="GO" id="GO:0009927">
    <property type="term" value="F:histidine phosphotransfer kinase activity"/>
    <property type="evidence" value="ECO:0007669"/>
    <property type="project" value="TreeGrafter"/>
</dbReference>
<evidence type="ECO:0000256" key="3">
    <source>
        <dbReference type="ARBA" id="ARBA00012438"/>
    </source>
</evidence>
<accession>A0A236Q0N7</accession>
<dbReference type="InterPro" id="IPR049870">
    <property type="entry name" value="BvgS-like_periplasmic1"/>
</dbReference>
<dbReference type="InterPro" id="IPR058246">
    <property type="entry name" value="EvgS"/>
</dbReference>
<dbReference type="CDD" id="cd13707">
    <property type="entry name" value="PBP2_BvgS_D2"/>
    <property type="match status" value="1"/>
</dbReference>
<evidence type="ECO:0000256" key="12">
    <source>
        <dbReference type="ARBA" id="ARBA00022840"/>
    </source>
</evidence>
<evidence type="ECO:0000256" key="14">
    <source>
        <dbReference type="ARBA" id="ARBA00023012"/>
    </source>
</evidence>
<dbReference type="EMBL" id="WTRX01000018">
    <property type="protein sequence ID" value="MWU31800.1"/>
    <property type="molecule type" value="Genomic_DNA"/>
</dbReference>
<keyword evidence="15" id="KW-0472">Membrane</keyword>
<evidence type="ECO:0000313" key="31">
    <source>
        <dbReference type="Proteomes" id="UP000359125"/>
    </source>
</evidence>
<dbReference type="InterPro" id="IPR001789">
    <property type="entry name" value="Sig_transdc_resp-reg_receiver"/>
</dbReference>
<keyword evidence="13" id="KW-1133">Transmembrane helix</keyword>
<evidence type="ECO:0000256" key="5">
    <source>
        <dbReference type="ARBA" id="ARBA00022519"/>
    </source>
</evidence>
<dbReference type="Proteomes" id="UP000581425">
    <property type="component" value="Chromosome"/>
</dbReference>
<reference evidence="25 31" key="2">
    <citation type="journal article" date="2019" name="Environ. Health Perspect.">
        <title>Inter-host Transmission of Carbapenemase-Producing Escherichia coli among Humans and Backyard Animals.</title>
        <authorList>
            <person name="Li J."/>
            <person name="Bi Z."/>
            <person name="Ma S."/>
            <person name="Chen B."/>
            <person name="Cai C."/>
            <person name="He J."/>
            <person name="Schwarz S."/>
            <person name="Sun C."/>
            <person name="Zhou Y."/>
            <person name="Yin J."/>
            <person name="Hulth A."/>
            <person name="Wang Y."/>
            <person name="Shen Z."/>
            <person name="Wang S."/>
            <person name="Wu C."/>
            <person name="Nilsson L.E."/>
            <person name="Walsh T.R."/>
            <person name="Borjesson S."/>
            <person name="Shen J."/>
            <person name="Sun Q."/>
            <person name="Wang Y."/>
        </authorList>
    </citation>
    <scope>NUCLEOTIDE SEQUENCE [LARGE SCALE GENOMIC DNA]</scope>
    <source>
        <strain evidence="25 31">A016f</strain>
    </source>
</reference>
<keyword evidence="9 20" id="KW-0732">Signal</keyword>
<dbReference type="Proteomes" id="UP000359125">
    <property type="component" value="Unassembled WGS sequence"/>
</dbReference>
<evidence type="ECO:0000256" key="16">
    <source>
        <dbReference type="ARBA" id="ARBA00058489"/>
    </source>
</evidence>
<dbReference type="GO" id="GO:0000155">
    <property type="term" value="F:phosphorelay sensor kinase activity"/>
    <property type="evidence" value="ECO:0007669"/>
    <property type="project" value="InterPro"/>
</dbReference>
<evidence type="ECO:0000256" key="15">
    <source>
        <dbReference type="ARBA" id="ARBA00023136"/>
    </source>
</evidence>
<dbReference type="InterPro" id="IPR011006">
    <property type="entry name" value="CheY-like_superfamily"/>
</dbReference>
<evidence type="ECO:0000259" key="21">
    <source>
        <dbReference type="PROSITE" id="PS50109"/>
    </source>
</evidence>
<dbReference type="InterPro" id="IPR003594">
    <property type="entry name" value="HATPase_dom"/>
</dbReference>
<dbReference type="GO" id="GO:0005524">
    <property type="term" value="F:ATP binding"/>
    <property type="evidence" value="ECO:0007669"/>
    <property type="project" value="UniProtKB-KW"/>
</dbReference>
<evidence type="ECO:0000313" key="32">
    <source>
        <dbReference type="Proteomes" id="UP000441160"/>
    </source>
</evidence>
<feature type="domain" description="HPt" evidence="23">
    <location>
        <begin position="1098"/>
        <end position="1189"/>
    </location>
</feature>
<dbReference type="InterPro" id="IPR008207">
    <property type="entry name" value="Sig_transdc_His_kin_Hpt_dom"/>
</dbReference>
<dbReference type="Gene3D" id="1.20.120.160">
    <property type="entry name" value="HPT domain"/>
    <property type="match status" value="1"/>
</dbReference>
<protein>
    <recommendedName>
        <fullName evidence="17">Sensor protein EvgS</fullName>
        <ecNumber evidence="3">2.7.13.3</ecNumber>
    </recommendedName>
</protein>
<comment type="subcellular location">
    <subcellularLocation>
        <location evidence="2">Cell inner membrane</location>
        <topology evidence="2">Multi-pass membrane protein</topology>
    </subcellularLocation>
</comment>
<dbReference type="AlphaFoldDB" id="A0A024KZH3"/>
<evidence type="ECO:0000256" key="7">
    <source>
        <dbReference type="ARBA" id="ARBA00022679"/>
    </source>
</evidence>
<keyword evidence="8" id="KW-0812">Transmembrane</keyword>
<dbReference type="InterPro" id="IPR004358">
    <property type="entry name" value="Sig_transdc_His_kin-like_C"/>
</dbReference>
<dbReference type="FunFam" id="3.30.565.10:FF:000091">
    <property type="entry name" value="Sensor histidine kinase/response regulator EvgS"/>
    <property type="match status" value="1"/>
</dbReference>
<dbReference type="SUPFAM" id="SSF55874">
    <property type="entry name" value="ATPase domain of HSP90 chaperone/DNA topoisomerase II/histidine kinase"/>
    <property type="match status" value="1"/>
</dbReference>
<evidence type="ECO:0000256" key="2">
    <source>
        <dbReference type="ARBA" id="ARBA00004429"/>
    </source>
</evidence>
<proteinExistence type="predicted"/>
<evidence type="ECO:0000313" key="34">
    <source>
        <dbReference type="Proteomes" id="UP000581425"/>
    </source>
</evidence>
<dbReference type="Pfam" id="PF00072">
    <property type="entry name" value="Response_reg"/>
    <property type="match status" value="1"/>
</dbReference>
<dbReference type="Proteomes" id="UP000288459">
    <property type="component" value="Unassembled WGS sequence"/>
</dbReference>
<dbReference type="InterPro" id="IPR036097">
    <property type="entry name" value="HisK_dim/P_sf"/>
</dbReference>
<evidence type="ECO:0000256" key="9">
    <source>
        <dbReference type="ARBA" id="ARBA00022729"/>
    </source>
</evidence>
<feature type="domain" description="Histidine kinase" evidence="21">
    <location>
        <begin position="718"/>
        <end position="938"/>
    </location>
</feature>
<evidence type="ECO:0000313" key="28">
    <source>
        <dbReference type="EMBL" id="QOY31435.1"/>
    </source>
</evidence>
<dbReference type="InterPro" id="IPR036890">
    <property type="entry name" value="HATPase_C_sf"/>
</dbReference>
<evidence type="ECO:0000256" key="19">
    <source>
        <dbReference type="PROSITE-ProRule" id="PRU00169"/>
    </source>
</evidence>
<name>A0A024KZH3_ECOLX</name>
<dbReference type="EC" id="2.7.13.3" evidence="3"/>
<keyword evidence="12" id="KW-0067">ATP-binding</keyword>
<dbReference type="SMART" id="SM00062">
    <property type="entry name" value="PBPb"/>
    <property type="match status" value="2"/>
</dbReference>
<dbReference type="InterPro" id="IPR001638">
    <property type="entry name" value="Solute-binding_3/MltF_N"/>
</dbReference>
<evidence type="ECO:0000256" key="13">
    <source>
        <dbReference type="ARBA" id="ARBA00022989"/>
    </source>
</evidence>
<dbReference type="Gene3D" id="3.40.50.2300">
    <property type="match status" value="1"/>
</dbReference>
<evidence type="ECO:0000256" key="6">
    <source>
        <dbReference type="ARBA" id="ARBA00022553"/>
    </source>
</evidence>
<dbReference type="CDD" id="cd13705">
    <property type="entry name" value="PBP2_BvgS_D1"/>
    <property type="match status" value="1"/>
</dbReference>
<feature type="modified residue" description="Phosphohistidine" evidence="18">
    <location>
        <position position="1137"/>
    </location>
</feature>
<dbReference type="GO" id="GO:0005886">
    <property type="term" value="C:plasma membrane"/>
    <property type="evidence" value="ECO:0007669"/>
    <property type="project" value="UniProtKB-SubCell"/>
</dbReference>
<reference evidence="26 32" key="3">
    <citation type="submission" date="2019-12" db="EMBL/GenBank/DDBJ databases">
        <title>Enteriobacteria Tanzani isolates_8377-8380.</title>
        <authorList>
            <person name="Subbiah M."/>
            <person name="Call D."/>
        </authorList>
    </citation>
    <scope>NUCLEOTIDE SEQUENCE [LARGE SCALE GENOMIC DNA]</scope>
    <source>
        <strain evidence="26 32">8378wB3</strain>
    </source>
</reference>
<dbReference type="PROSITE" id="PS50109">
    <property type="entry name" value="HIS_KIN"/>
    <property type="match status" value="1"/>
</dbReference>
<evidence type="ECO:0000313" key="24">
    <source>
        <dbReference type="EMBL" id="MBA6242030.1"/>
    </source>
</evidence>
<dbReference type="PROSITE" id="PS50894">
    <property type="entry name" value="HPT"/>
    <property type="match status" value="1"/>
</dbReference>
<dbReference type="PANTHER" id="PTHR43047">
    <property type="entry name" value="TWO-COMPONENT HISTIDINE PROTEIN KINASE"/>
    <property type="match status" value="1"/>
</dbReference>
<keyword evidence="6 19" id="KW-0597">Phosphoprotein</keyword>
<dbReference type="SMART" id="SM00448">
    <property type="entry name" value="REC"/>
    <property type="match status" value="1"/>
</dbReference>
<dbReference type="SMART" id="SM00387">
    <property type="entry name" value="HATPase_c"/>
    <property type="match status" value="1"/>
</dbReference>
<dbReference type="EMBL" id="CP063369">
    <property type="protein sequence ID" value="QOY31435.1"/>
    <property type="molecule type" value="Genomic_DNA"/>
</dbReference>
<dbReference type="FunFam" id="3.40.50.2300:FF:000121">
    <property type="entry name" value="Sensor histidine kinase RcsC"/>
    <property type="match status" value="1"/>
</dbReference>
<dbReference type="EMBL" id="RYCF01000044">
    <property type="protein sequence ID" value="MQK25478.1"/>
    <property type="molecule type" value="Genomic_DNA"/>
</dbReference>
<feature type="chain" id="PRO_5042675617" description="Sensor protein EvgS" evidence="20">
    <location>
        <begin position="22"/>
        <end position="1197"/>
    </location>
</feature>
<reference evidence="27 33" key="4">
    <citation type="submission" date="2020-02" db="EMBL/GenBank/DDBJ databases">
        <authorList>
            <person name="Subbiah M."/>
            <person name="Call D."/>
        </authorList>
    </citation>
    <scope>NUCLEOTIDE SEQUENCE [LARGE SCALE GENOMIC DNA]</scope>
    <source>
        <strain evidence="27 33">8375wC2</strain>
    </source>
</reference>
<dbReference type="RefSeq" id="WP_001355656.1">
    <property type="nucleotide sequence ID" value="NZ_AP021896.1"/>
</dbReference>
<evidence type="ECO:0000256" key="11">
    <source>
        <dbReference type="ARBA" id="ARBA00022777"/>
    </source>
</evidence>
<evidence type="ECO:0000256" key="1">
    <source>
        <dbReference type="ARBA" id="ARBA00000085"/>
    </source>
</evidence>
<keyword evidence="14" id="KW-0902">Two-component regulatory system</keyword>
<comment type="catalytic activity">
    <reaction evidence="1">
        <text>ATP + protein L-histidine = ADP + protein N-phospho-L-histidine.</text>
        <dbReference type="EC" id="2.7.13.3"/>
    </reaction>
</comment>
<evidence type="ECO:0000256" key="8">
    <source>
        <dbReference type="ARBA" id="ARBA00022692"/>
    </source>
</evidence>
<dbReference type="InterPro" id="IPR005467">
    <property type="entry name" value="His_kinase_dom"/>
</dbReference>
<evidence type="ECO:0000259" key="23">
    <source>
        <dbReference type="PROSITE" id="PS50894"/>
    </source>
</evidence>
<evidence type="ECO:0000256" key="10">
    <source>
        <dbReference type="ARBA" id="ARBA00022741"/>
    </source>
</evidence>
<gene>
    <name evidence="24" type="primary">evgS</name>
    <name evidence="29" type="ORF">CIG67_09285</name>
    <name evidence="25" type="ORF">EIZ93_14365</name>
    <name evidence="28" type="ORF">FOI11_001090</name>
    <name evidence="24" type="ORF">FOI11_18960</name>
    <name evidence="27" type="ORF">G3V95_19290</name>
    <name evidence="26" type="ORF">GP944_13560</name>
</gene>
<reference evidence="24 34" key="5">
    <citation type="submission" date="2020-07" db="EMBL/GenBank/DDBJ databases">
        <title>Analysis of Genomes of Bacterial Isolates from Lameness Outbreaks in Broilers.</title>
        <authorList>
            <person name="Ekesi N.S."/>
            <person name="Alrubaye A."/>
            <person name="Rhoads D."/>
        </authorList>
    </citation>
    <scope>NUCLEOTIDE SEQUENCE [LARGE SCALE GENOMIC DNA]</scope>
    <source>
        <strain evidence="24 34">1409</strain>
    </source>
</reference>
<dbReference type="Gene3D" id="3.40.190.10">
    <property type="entry name" value="Periplasmic binding protein-like II"/>
    <property type="match status" value="4"/>
</dbReference>
<evidence type="ECO:0000256" key="18">
    <source>
        <dbReference type="PROSITE-ProRule" id="PRU00110"/>
    </source>
</evidence>
<evidence type="ECO:0000313" key="30">
    <source>
        <dbReference type="Proteomes" id="UP000288459"/>
    </source>
</evidence>
<dbReference type="InterPro" id="IPR049871">
    <property type="entry name" value="BvgS-like_periplasmic2"/>
</dbReference>
<dbReference type="Pfam" id="PF01627">
    <property type="entry name" value="Hpt"/>
    <property type="match status" value="1"/>
</dbReference>
<dbReference type="PRINTS" id="PR00344">
    <property type="entry name" value="BCTRLSENSOR"/>
</dbReference>
<evidence type="ECO:0000259" key="22">
    <source>
        <dbReference type="PROSITE" id="PS50110"/>
    </source>
</evidence>
<keyword evidence="5" id="KW-0997">Cell inner membrane</keyword>
<keyword evidence="11 24" id="KW-0418">Kinase</keyword>
<dbReference type="SMART" id="SM00388">
    <property type="entry name" value="HisKA"/>
    <property type="match status" value="1"/>
</dbReference>
<dbReference type="SUPFAM" id="SSF52172">
    <property type="entry name" value="CheY-like"/>
    <property type="match status" value="1"/>
</dbReference>
<comment type="function">
    <text evidence="16">Member of the two-component regulatory system EvgS/EvgA. Phosphorylates EvgA via a four-step phosphorelay in response to environmental signals.</text>
</comment>
<dbReference type="FunFam" id="1.10.287.130:FF:000080">
    <property type="entry name" value="Sensor histidine kinase/response regulator EvgS"/>
    <property type="match status" value="1"/>
</dbReference>
<evidence type="ECO:0000313" key="27">
    <source>
        <dbReference type="EMBL" id="NEM87602.1"/>
    </source>
</evidence>
<evidence type="ECO:0000256" key="4">
    <source>
        <dbReference type="ARBA" id="ARBA00022475"/>
    </source>
</evidence>
<reference evidence="29 30" key="1">
    <citation type="submission" date="2017-08" db="EMBL/GenBank/DDBJ databases">
        <title>Sequencing of Escherichia coli CCPM 6219.</title>
        <authorList>
            <person name="Liu S.-L."/>
            <person name="Zhou Y.-J."/>
            <person name="Zhao M.-F."/>
        </authorList>
    </citation>
    <scope>NUCLEOTIDE SEQUENCE [LARGE SCALE GENOMIC DNA]</scope>
    <source>
        <strain evidence="29 30">CCPM 6219</strain>
    </source>
</reference>
<organism evidence="24 34">
    <name type="scientific">Escherichia coli</name>
    <dbReference type="NCBI Taxonomy" id="562"/>
    <lineage>
        <taxon>Bacteria</taxon>
        <taxon>Pseudomonadati</taxon>
        <taxon>Pseudomonadota</taxon>
        <taxon>Gammaproteobacteria</taxon>
        <taxon>Enterobacterales</taxon>
        <taxon>Enterobacteriaceae</taxon>
        <taxon>Escherichia</taxon>
    </lineage>
</organism>
<evidence type="ECO:0000313" key="33">
    <source>
        <dbReference type="Proteomes" id="UP000469708"/>
    </source>
</evidence>
<dbReference type="CDD" id="cd00082">
    <property type="entry name" value="HisKA"/>
    <property type="match status" value="1"/>
</dbReference>
<dbReference type="Proteomes" id="UP000441160">
    <property type="component" value="Unassembled WGS sequence"/>
</dbReference>
<dbReference type="Pfam" id="PF00512">
    <property type="entry name" value="HisKA"/>
    <property type="match status" value="1"/>
</dbReference>
<dbReference type="SUPFAM" id="SSF47226">
    <property type="entry name" value="Histidine-containing phosphotransfer domain, HPT domain"/>
    <property type="match status" value="1"/>
</dbReference>
<dbReference type="SUPFAM" id="SSF53850">
    <property type="entry name" value="Periplasmic binding protein-like II"/>
    <property type="match status" value="2"/>
</dbReference>
<dbReference type="CDD" id="cd16922">
    <property type="entry name" value="HATPase_EvgS-ArcB-TorS-like"/>
    <property type="match status" value="1"/>
</dbReference>
<dbReference type="InterPro" id="IPR003661">
    <property type="entry name" value="HisK_dim/P_dom"/>
</dbReference>
<dbReference type="EMBL" id="NPIM01000116">
    <property type="protein sequence ID" value="RVE14050.1"/>
    <property type="molecule type" value="Genomic_DNA"/>
</dbReference>
<feature type="signal peptide" evidence="20">
    <location>
        <begin position="1"/>
        <end position="21"/>
    </location>
</feature>
<dbReference type="NCBIfam" id="NF007420">
    <property type="entry name" value="PRK09959.1"/>
    <property type="match status" value="1"/>
</dbReference>
<reference evidence="28 34" key="6">
    <citation type="submission" date="2020-10" db="EMBL/GenBank/DDBJ databases">
        <title>Analysis of Genomes of Bacterial Isolates from Lameness Outbreaks in Broilers.</title>
        <authorList>
            <person name="Rhoads D."/>
            <person name="Ekesi N.S."/>
        </authorList>
    </citation>
    <scope>NUCLEOTIDE SEQUENCE [LARGE SCALE GENOMIC DNA]</scope>
    <source>
        <strain evidence="28 34">1409</strain>
    </source>
</reference>
<dbReference type="SUPFAM" id="SSF47384">
    <property type="entry name" value="Homodimeric domain of signal transducing histidine kinase"/>
    <property type="match status" value="1"/>
</dbReference>
<accession>A0A024KZH3</accession>
<dbReference type="InterPro" id="IPR036641">
    <property type="entry name" value="HPT_dom_sf"/>
</dbReference>
<dbReference type="Proteomes" id="UP000469708">
    <property type="component" value="Unassembled WGS sequence"/>
</dbReference>
<dbReference type="PANTHER" id="PTHR43047:SF72">
    <property type="entry name" value="OSMOSENSING HISTIDINE PROTEIN KINASE SLN1"/>
    <property type="match status" value="1"/>
</dbReference>
<dbReference type="Gene3D" id="1.10.287.130">
    <property type="match status" value="1"/>
</dbReference>
<sequence>MKFLPYIFLLCCALWSTMSFADEDYIEYRGISSNNRVTLDPLRLSNKELRWLASKKNLVIAVHKSQTATLLHTDSQQRVRGINADYLNLLKRALNIKLTLREYADHQKAMDALEEGEVDIVLSHLVASPPLNDDIAATKPLIITFPALVTTLHDSMRPLTSPKPVNIARVANYPPDEVIHQSFPKATIISFTNLYQALASVSAGHNDYFIGSNIITSSMISRYFTHSLNVVKYYNSPRQYNFFLTRKESVILNEVLNRFVDALTNEVRYEVSQNWLDTGNLAFLNKPLELTEHEKQWIKQHPNLKVLENPYSPPYSMTDENGSVRGVMGDILNIITLQTGLNFSPITVSHNIHAGTQLSPGGWDIIPGAIYSEDRENNVLFAEAFITTPYVFVMQKAPDSEQTLKKGMKVAIPYYYELHSQLKEMYPEVEWIQVDNASAAFHKVKEGELDALVATQLNSRYMIDHYYPNELYHFLIPGVPNASLSFAFPRGEPELKDIINKALNAIPPSEVLRLTEKWIKMPNVTIDTWDLYSEQFYIVTTLSVLLVGSSLLWGFYLLRSVRRRKVIQGDLENQISFRKALSDSLPNPTYVVNWQGNVISHNSAFEHYFTADYYKNAMLPLENSDSPFKDVFSNAHEVTAETKENRTIYTQVFEIDNGIEKRCINHWHTLCNLPASDNAVYICGWQDITETRDLINALEVEKNKAIKATVAKSQFLATMSHEIRTPISSIMGFLELLSGSGLSKEQRVEAISLAYATGQSLLGLIGEILDVDKIESGNYQLQPQWVDIPTLVQNTCHSFGAIAASKSIALSCSSTFPEHYLVKIDPQAFKQVLSNLLSNALKFTTEGAVKITTSLGHIDDNHAVIKMTIMDSGSGLSQEEQQQLFKRYSQTSAGRQQTGSGLGLMICKELIKNMQGDLSLESHPGIGTTFTITIPVEISQQVATVEAKAEQPITLPEKLSILIADDHPTNRLLLKRQLNLLGYDVDEATDGVQALHKVSMQHYDLLITDVNMPNMDGFELTRKLREQNSSLPIWGLTANAQANEREKGLSCGMNLCLFKPLTLDVLKTHLSQLHQVAHIAPQYRHLDIEALKNNTANDLQLMQEILMTFQHETHKDLPAAFQALEAGDNRTFHQCIHRIHGAANILNLQKLINISHQLEITPVSDDSKPEILQLLNSVKEHIAELDQEIAVFCQKND</sequence>
<dbReference type="EMBL" id="JACGTG010000001">
    <property type="protein sequence ID" value="MBA6242030.1"/>
    <property type="molecule type" value="Genomic_DNA"/>
</dbReference>
<keyword evidence="7" id="KW-0808">Transferase</keyword>
<dbReference type="CDD" id="cd17546">
    <property type="entry name" value="REC_hyHK_CKI1_RcsC-like"/>
    <property type="match status" value="1"/>
</dbReference>
<keyword evidence="10" id="KW-0547">Nucleotide-binding</keyword>
<dbReference type="Pfam" id="PF02518">
    <property type="entry name" value="HATPase_c"/>
    <property type="match status" value="1"/>
</dbReference>
<feature type="modified residue" description="4-aspartylphosphate" evidence="19">
    <location>
        <position position="1009"/>
    </location>
</feature>
<evidence type="ECO:0000313" key="29">
    <source>
        <dbReference type="EMBL" id="RVE14050.1"/>
    </source>
</evidence>
<evidence type="ECO:0000256" key="20">
    <source>
        <dbReference type="SAM" id="SignalP"/>
    </source>
</evidence>
<dbReference type="Pfam" id="PF00497">
    <property type="entry name" value="SBP_bac_3"/>
    <property type="match status" value="2"/>
</dbReference>
<dbReference type="PROSITE" id="PS50110">
    <property type="entry name" value="RESPONSE_REGULATORY"/>
    <property type="match status" value="1"/>
</dbReference>
<evidence type="ECO:0000313" key="25">
    <source>
        <dbReference type="EMBL" id="MQK25478.1"/>
    </source>
</evidence>
<dbReference type="EMBL" id="JAAGYI010000038">
    <property type="protein sequence ID" value="NEM87602.1"/>
    <property type="molecule type" value="Genomic_DNA"/>
</dbReference>
<dbReference type="Gene3D" id="3.30.565.10">
    <property type="entry name" value="Histidine kinase-like ATPase, C-terminal domain"/>
    <property type="match status" value="1"/>
</dbReference>
<dbReference type="Proteomes" id="UP000581425">
    <property type="component" value="Unassembled WGS sequence"/>
</dbReference>
<evidence type="ECO:0000313" key="26">
    <source>
        <dbReference type="EMBL" id="MWU31800.1"/>
    </source>
</evidence>
<dbReference type="SMART" id="SM00073">
    <property type="entry name" value="HPT"/>
    <property type="match status" value="1"/>
</dbReference>
<dbReference type="CDD" id="cd00088">
    <property type="entry name" value="HPT"/>
    <property type="match status" value="1"/>
</dbReference>
<feature type="domain" description="Response regulatory" evidence="22">
    <location>
        <begin position="960"/>
        <end position="1074"/>
    </location>
</feature>
<keyword evidence="4" id="KW-1003">Cell membrane</keyword>
<evidence type="ECO:0000256" key="17">
    <source>
        <dbReference type="ARBA" id="ARBA00071317"/>
    </source>
</evidence>